<proteinExistence type="predicted"/>
<keyword evidence="2" id="KW-1185">Reference proteome</keyword>
<reference evidence="1 2" key="1">
    <citation type="submission" date="2024-03" db="EMBL/GenBank/DDBJ databases">
        <title>A high-quality draft genome sequence of Diaporthe vaccinii, a causative agent of upright dieback and viscid rot disease in cranberry plants.</title>
        <authorList>
            <person name="Sarrasin M."/>
            <person name="Lang B.F."/>
            <person name="Burger G."/>
        </authorList>
    </citation>
    <scope>NUCLEOTIDE SEQUENCE [LARGE SCALE GENOMIC DNA]</scope>
    <source>
        <strain evidence="1 2">IS7</strain>
    </source>
</reference>
<name>A0ABR4DWP3_9PEZI</name>
<organism evidence="1 2">
    <name type="scientific">Diaporthe vaccinii</name>
    <dbReference type="NCBI Taxonomy" id="105482"/>
    <lineage>
        <taxon>Eukaryota</taxon>
        <taxon>Fungi</taxon>
        <taxon>Dikarya</taxon>
        <taxon>Ascomycota</taxon>
        <taxon>Pezizomycotina</taxon>
        <taxon>Sordariomycetes</taxon>
        <taxon>Sordariomycetidae</taxon>
        <taxon>Diaporthales</taxon>
        <taxon>Diaporthaceae</taxon>
        <taxon>Diaporthe</taxon>
        <taxon>Diaporthe eres species complex</taxon>
    </lineage>
</organism>
<protein>
    <submittedName>
        <fullName evidence="1">Uncharacterized protein</fullName>
    </submittedName>
</protein>
<dbReference type="Proteomes" id="UP001600888">
    <property type="component" value="Unassembled WGS sequence"/>
</dbReference>
<accession>A0ABR4DWP3</accession>
<evidence type="ECO:0000313" key="1">
    <source>
        <dbReference type="EMBL" id="KAL2273614.1"/>
    </source>
</evidence>
<evidence type="ECO:0000313" key="2">
    <source>
        <dbReference type="Proteomes" id="UP001600888"/>
    </source>
</evidence>
<sequence>MKSTAAEIKAALAEWRSTNASRNKQRLKVYVDAIMNAEDDEADEEDLNKDRLDSLAALLEDTSESLAADGIGTPAEFLERFDELAPRYWLDGTEGGDCTPQQRADLSGREFAELETVLKERAPEGVVRDTIAVPEEFRVLARHVLGICGPHLPKDQHVIAMNFWADDVTQSLASRVHRPSDIPFGGAASWTGTNGLGGLRGLGPATCTRLPNLEGMSDGDILGGIREIRLSTLAGLVARFEACIMVDKECVDSMEKNKAKANRLYPYFVVIGLDRLAPPPRPPTEEELEELRETGDEYMLEEDDGDDETWMLASCQSYVELHDELCDVIWGLGGGGGRLLPTSIPILERCNDCLW</sequence>
<gene>
    <name evidence="1" type="ORF">FJTKL_04210</name>
</gene>
<dbReference type="EMBL" id="JBAWTH010000178">
    <property type="protein sequence ID" value="KAL2273614.1"/>
    <property type="molecule type" value="Genomic_DNA"/>
</dbReference>
<comment type="caution">
    <text evidence="1">The sequence shown here is derived from an EMBL/GenBank/DDBJ whole genome shotgun (WGS) entry which is preliminary data.</text>
</comment>